<protein>
    <recommendedName>
        <fullName evidence="1">DUF4283 domain-containing protein</fullName>
    </recommendedName>
</protein>
<dbReference type="EnsemblPlants" id="Kaladp0071s0359.1.v1.1">
    <property type="protein sequence ID" value="Kaladp0071s0359.1.v1.1"/>
    <property type="gene ID" value="Kaladp0071s0359.v1.1"/>
</dbReference>
<dbReference type="Pfam" id="PF14111">
    <property type="entry name" value="DUF4283"/>
    <property type="match status" value="1"/>
</dbReference>
<name>A0A7N0UK91_KALFE</name>
<organism evidence="2 3">
    <name type="scientific">Kalanchoe fedtschenkoi</name>
    <name type="common">Lavender scallops</name>
    <name type="synonym">South American air plant</name>
    <dbReference type="NCBI Taxonomy" id="63787"/>
    <lineage>
        <taxon>Eukaryota</taxon>
        <taxon>Viridiplantae</taxon>
        <taxon>Streptophyta</taxon>
        <taxon>Embryophyta</taxon>
        <taxon>Tracheophyta</taxon>
        <taxon>Spermatophyta</taxon>
        <taxon>Magnoliopsida</taxon>
        <taxon>eudicotyledons</taxon>
        <taxon>Gunneridae</taxon>
        <taxon>Pentapetalae</taxon>
        <taxon>Saxifragales</taxon>
        <taxon>Crassulaceae</taxon>
        <taxon>Kalanchoe</taxon>
    </lineage>
</organism>
<dbReference type="Gramene" id="Kaladp0071s0359.1.v1.1">
    <property type="protein sequence ID" value="Kaladp0071s0359.1.v1.1"/>
    <property type="gene ID" value="Kaladp0071s0359.v1.1"/>
</dbReference>
<dbReference type="PANTHER" id="PTHR31286">
    <property type="entry name" value="GLYCINE-RICH CELL WALL STRUCTURAL PROTEIN 1.8-LIKE"/>
    <property type="match status" value="1"/>
</dbReference>
<dbReference type="OMA" id="ITESIWF"/>
<accession>A0A7N0UK91</accession>
<keyword evidence="3" id="KW-1185">Reference proteome</keyword>
<evidence type="ECO:0000259" key="1">
    <source>
        <dbReference type="Pfam" id="PF14111"/>
    </source>
</evidence>
<proteinExistence type="predicted"/>
<dbReference type="AlphaFoldDB" id="A0A7N0UK91"/>
<feature type="domain" description="DUF4283" evidence="1">
    <location>
        <begin position="102"/>
        <end position="180"/>
    </location>
</feature>
<dbReference type="InterPro" id="IPR040256">
    <property type="entry name" value="At4g02000-like"/>
</dbReference>
<evidence type="ECO:0000313" key="3">
    <source>
        <dbReference type="Proteomes" id="UP000594263"/>
    </source>
</evidence>
<dbReference type="InterPro" id="IPR025558">
    <property type="entry name" value="DUF4283"/>
</dbReference>
<reference evidence="2" key="1">
    <citation type="submission" date="2021-01" db="UniProtKB">
        <authorList>
            <consortium name="EnsemblPlants"/>
        </authorList>
    </citation>
    <scope>IDENTIFICATION</scope>
</reference>
<evidence type="ECO:0000313" key="2">
    <source>
        <dbReference type="EnsemblPlants" id="Kaladp0071s0359.1.v1.1"/>
    </source>
</evidence>
<dbReference type="Proteomes" id="UP000594263">
    <property type="component" value="Unplaced"/>
</dbReference>
<sequence length="264" mass="29857">MQQNNQPSWRRGGVWIDENLTSRRQHGWDGGPLSRSQDRAERIAAKKFNGPLSFAEVAKAAGVSQPLFEDILIPRKRLQFRNGAPLILFADSEVAPAYRSMSHAIILKFAEGRPKVEVVRQHIRQNWPLSNAPIVGPLDGRHMLIICSSEADAVEVLTRDSRRMEGKGFRMFRWMPGFSVKREPTTMVSWVRLHGLDPCLYRPGFLKEICRGFGVVLKADSATLDLSNPAMARVCVEIDLRCSLVPGVWVGTAQQQQWSYDIYE</sequence>
<dbReference type="PANTHER" id="PTHR31286:SF99">
    <property type="entry name" value="DUF4283 DOMAIN-CONTAINING PROTEIN"/>
    <property type="match status" value="1"/>
</dbReference>